<reference evidence="2 3" key="1">
    <citation type="submission" date="2021-05" db="EMBL/GenBank/DDBJ databases">
        <title>A Polyphasic approach of four new species of the genus Ohtaekwangia: Ohtaekwangia histidinii sp. nov., Ohtaekwangia cretensis sp. nov., Ohtaekwangia indiensis sp. nov., Ohtaekwangia reichenbachii sp. nov. from diverse environment.</title>
        <authorList>
            <person name="Octaviana S."/>
        </authorList>
    </citation>
    <scope>NUCLEOTIDE SEQUENCE [LARGE SCALE GENOMIC DNA]</scope>
    <source>
        <strain evidence="2 3">PWU37</strain>
    </source>
</reference>
<evidence type="ECO:0000313" key="2">
    <source>
        <dbReference type="EMBL" id="MBT1690652.1"/>
    </source>
</evidence>
<name>A0AAP2GGI7_9BACT</name>
<comment type="caution">
    <text evidence="2">The sequence shown here is derived from an EMBL/GenBank/DDBJ whole genome shotgun (WGS) entry which is preliminary data.</text>
</comment>
<evidence type="ECO:0000313" key="3">
    <source>
        <dbReference type="Proteomes" id="UP001319180"/>
    </source>
</evidence>
<evidence type="ECO:0000259" key="1">
    <source>
        <dbReference type="Pfam" id="PF14280"/>
    </source>
</evidence>
<gene>
    <name evidence="2" type="ORF">KK078_29070</name>
</gene>
<sequence length="606" mass="70178">MPDEIKPAPYSSTSTPEARSKKILEYHLDDYFVKGETKIDDKVPNVDGVLELVDEGRYPIGKFQVQVKTIQLGPTGIAKHQCEKSFLAYCRTANLPVFLIVVDHATQSVFWLHVNRKVADTFLQKLKGETISVPFPPENVIALNNPTYLTQWRTIIESHGRAVHQADEYADRLATLELLESKLHTPANLPQAILKSVYRFVDELNFVWDRLFPAVKAAHYLDFWKIGIGVVTLNHEYARFILYPVRLNTVQTLVKTLSAEEFAVYDDEFSKWSFSNWLMTATTSPDNLLTRYKSYALHLVEDDVIKTIDQTDFKVDDEFLAHEYLIDFIDTHSEYLAITRHSAAYDLASLEYRLRYVFPMLEGHAQGWAENVRESTRDVGQYINMSEANWQKAIEAAEQQVRDEIVAPVEVVMTASDFDMDLIYYFIDLLRATGKPMAVRQYKIWTPRLKNRDPRDWTLEEKQTLLANYQLHRENFSRIYAKYLQEHFPLLMHDLALSPNEAGPFLATFSFSKNEWSYVACHYYLRGESPGQAMSFYHMAGVQELNDVPHPIKVNTTLSLMGEQYAVRGYKVHHLKYILAPAPTYELIRRTVLGKLKDYFKKHATW</sequence>
<dbReference type="InterPro" id="IPR025375">
    <property type="entry name" value="DUF4365"/>
</dbReference>
<organism evidence="2 3">
    <name type="scientific">Dawidia soli</name>
    <dbReference type="NCBI Taxonomy" id="2782352"/>
    <lineage>
        <taxon>Bacteria</taxon>
        <taxon>Pseudomonadati</taxon>
        <taxon>Bacteroidota</taxon>
        <taxon>Cytophagia</taxon>
        <taxon>Cytophagales</taxon>
        <taxon>Chryseotaleaceae</taxon>
        <taxon>Dawidia</taxon>
    </lineage>
</organism>
<dbReference type="AlphaFoldDB" id="A0AAP2GGI7"/>
<feature type="domain" description="DUF4365" evidence="1">
    <location>
        <begin position="36"/>
        <end position="139"/>
    </location>
</feature>
<dbReference type="Proteomes" id="UP001319180">
    <property type="component" value="Unassembled WGS sequence"/>
</dbReference>
<dbReference type="RefSeq" id="WP_254094308.1">
    <property type="nucleotide sequence ID" value="NZ_JAHESC010000077.1"/>
</dbReference>
<protein>
    <submittedName>
        <fullName evidence="2">DUF4365 domain-containing protein</fullName>
    </submittedName>
</protein>
<proteinExistence type="predicted"/>
<dbReference type="Pfam" id="PF14280">
    <property type="entry name" value="DUF4365"/>
    <property type="match status" value="1"/>
</dbReference>
<dbReference type="EMBL" id="JAHESC010000077">
    <property type="protein sequence ID" value="MBT1690652.1"/>
    <property type="molecule type" value="Genomic_DNA"/>
</dbReference>
<keyword evidence="3" id="KW-1185">Reference proteome</keyword>
<accession>A0AAP2GGI7</accession>